<dbReference type="AlphaFoldDB" id="A0A7K0K1L7"/>
<dbReference type="Pfam" id="PF11188">
    <property type="entry name" value="DUF2975"/>
    <property type="match status" value="1"/>
</dbReference>
<feature type="transmembrane region" description="Helical" evidence="1">
    <location>
        <begin position="88"/>
        <end position="108"/>
    </location>
</feature>
<dbReference type="EMBL" id="VUMY01000005">
    <property type="protein sequence ID" value="MST49324.1"/>
    <property type="molecule type" value="Genomic_DNA"/>
</dbReference>
<keyword evidence="3" id="KW-1185">Reference proteome</keyword>
<feature type="transmembrane region" description="Helical" evidence="1">
    <location>
        <begin position="120"/>
        <end position="141"/>
    </location>
</feature>
<accession>A0A7K0K1L7</accession>
<feature type="transmembrane region" description="Helical" evidence="1">
    <location>
        <begin position="50"/>
        <end position="76"/>
    </location>
</feature>
<keyword evidence="1" id="KW-0472">Membrane</keyword>
<protein>
    <submittedName>
        <fullName evidence="2">DUF2975 domain-containing protein</fullName>
    </submittedName>
</protein>
<keyword evidence="1" id="KW-1133">Transmembrane helix</keyword>
<dbReference type="InterPro" id="IPR021354">
    <property type="entry name" value="DUF2975"/>
</dbReference>
<organism evidence="2 3">
    <name type="scientific">Mobiluncus porci</name>
    <dbReference type="NCBI Taxonomy" id="2652278"/>
    <lineage>
        <taxon>Bacteria</taxon>
        <taxon>Bacillati</taxon>
        <taxon>Actinomycetota</taxon>
        <taxon>Actinomycetes</taxon>
        <taxon>Actinomycetales</taxon>
        <taxon>Actinomycetaceae</taxon>
        <taxon>Mobiluncus</taxon>
    </lineage>
</organism>
<dbReference type="RefSeq" id="WP_154543865.1">
    <property type="nucleotide sequence ID" value="NZ_VUMY01000005.1"/>
</dbReference>
<evidence type="ECO:0000313" key="2">
    <source>
        <dbReference type="EMBL" id="MST49324.1"/>
    </source>
</evidence>
<reference evidence="2 3" key="1">
    <citation type="submission" date="2019-08" db="EMBL/GenBank/DDBJ databases">
        <title>In-depth cultivation of the pig gut microbiome towards novel bacterial diversity and tailored functional studies.</title>
        <authorList>
            <person name="Wylensek D."/>
            <person name="Hitch T.C.A."/>
            <person name="Clavel T."/>
        </authorList>
    </citation>
    <scope>NUCLEOTIDE SEQUENCE [LARGE SCALE GENOMIC DNA]</scope>
    <source>
        <strain evidence="2 3">RF-GAM-744-WT-7</strain>
    </source>
</reference>
<gene>
    <name evidence="2" type="ORF">FYJ63_03590</name>
</gene>
<evidence type="ECO:0000256" key="1">
    <source>
        <dbReference type="SAM" id="Phobius"/>
    </source>
</evidence>
<keyword evidence="1" id="KW-0812">Transmembrane</keyword>
<evidence type="ECO:0000313" key="3">
    <source>
        <dbReference type="Proteomes" id="UP000442535"/>
    </source>
</evidence>
<comment type="caution">
    <text evidence="2">The sequence shown here is derived from an EMBL/GenBank/DDBJ whole genome shotgun (WGS) entry which is preliminary data.</text>
</comment>
<proteinExistence type="predicted"/>
<sequence length="159" mass="16748">MKFLKVYAVLSEVMLVLALPISVLMQWVLVEEARYVGRENPEVADLVLPYSIAAVAAVLCAQVLLVVLFVFVLKVARGTFFKSATRKWISLAQAMVLIGPGIVCAVGFHAASTPASSPVMALAFLGGGLLAVGLFSLVGLAKSLFDAALADRGELEGVI</sequence>
<feature type="transmembrane region" description="Helical" evidence="1">
    <location>
        <begin position="7"/>
        <end position="30"/>
    </location>
</feature>
<name>A0A7K0K1L7_9ACTO</name>
<dbReference type="Proteomes" id="UP000442535">
    <property type="component" value="Unassembled WGS sequence"/>
</dbReference>